<dbReference type="FunFam" id="3.90.640.10:FF:000012">
    <property type="entry name" value="Hypoxia up-regulated protein 1"/>
    <property type="match status" value="1"/>
</dbReference>
<keyword evidence="6" id="KW-0067">ATP-binding</keyword>
<evidence type="ECO:0000256" key="9">
    <source>
        <dbReference type="SAM" id="MobiDB-lite"/>
    </source>
</evidence>
<reference evidence="11 12" key="1">
    <citation type="submission" date="2019-01" db="EMBL/GenBank/DDBJ databases">
        <authorList>
            <person name="Sayadi A."/>
        </authorList>
    </citation>
    <scope>NUCLEOTIDE SEQUENCE [LARGE SCALE GENOMIC DNA]</scope>
</reference>
<feature type="compositionally biased region" description="Basic and acidic residues" evidence="9">
    <location>
        <begin position="574"/>
        <end position="638"/>
    </location>
</feature>
<dbReference type="AlphaFoldDB" id="A0A653BK90"/>
<dbReference type="Gene3D" id="3.90.640.10">
    <property type="entry name" value="Actin, Chain A, domain 4"/>
    <property type="match status" value="1"/>
</dbReference>
<dbReference type="OrthoDB" id="10262720at2759"/>
<keyword evidence="3 10" id="KW-0732">Signal</keyword>
<sequence length="928" mass="104884">MKLTVLAVLTILCYFGVPQISAIAVMSVDLGSEWMKVGIVSPGVPMEIALNVESKRKSPAVISFRDNIRLFGEDAAAIGVKYPQKSFSYLLDLLGKSIDHPLVKLYQKRFPYYNIVPDTERGTIRFKLDEETYFSPEELVAQILVKAKEFAEHGAQQPIKECVLTVPGYFNQVERKALLQAGELAGLKVLQLINDYTAVSLNYGIFRSKTFNETTQYVMFYDMGAYSTSAVLIGYQSIKTKERGYPETHPQATVLGVGFDRTLGGLEIQLRLRDYLGKKFNEMKKTKTDVFTNPRAMAKLFKEAGRVKNVLSANAEHIAQVEGLLDDKDFKLVVKREEMEDLCKDLFERVKGPVEIALKTAHLTMDVVSQVVLVGAGTRVPKVQEVLQKYVKQDLAKNLNTDEAATMGAVYRAAELSTGFKVAKFITKDAVIYPVQVTFERPTEEGSIKQVKRTLFSLMNPYPSKKIITFNKYTSDFSFNVNYAELDYLRPEEIRYLGSTNLSEFQLTGVSEALNKNSGKNVETKGIKAHFQMNESGLLNLLNVELIVEKTILPEDEEEGTLSKIGSTFSKLFGGEEKPAEEKPTPETPAEKPAEDKEDKPQEQPAEEKEPVKQDKEDAKPKNETQKNETDTVKDSKPKVGTFKEPIKSTEHVLTIHPLDKKQLAESAEKIRKLNKLEADIRRRETSMNNLESFVIDIQTKLDEEDYKAAGKAEEVAKIRQACDEVSNWLYEDGVDADTETYEKKLDELHSLTKELFSKVWEHRERPEAIKALDTMLNYSSNFLDNAKNLTKKANPQKDVYTDIEIETLHKLIVDTKQWKEKSVKEQDKLEKSDPIKLTVKMLMDKMAALDREVKYLVSKLKMWKPKKVEKPVTEKADNSSDSGKKEESRTTDTKDDVVIDVGGEEQEAEVTDGATDAKPVEDEHLEL</sequence>
<keyword evidence="12" id="KW-1185">Reference proteome</keyword>
<dbReference type="PANTHER" id="PTHR45639">
    <property type="entry name" value="HSC70CB, ISOFORM G-RELATED"/>
    <property type="match status" value="1"/>
</dbReference>
<dbReference type="Proteomes" id="UP000410492">
    <property type="component" value="Unassembled WGS sequence"/>
</dbReference>
<dbReference type="InterPro" id="IPR013126">
    <property type="entry name" value="Hsp_70_fam"/>
</dbReference>
<dbReference type="GO" id="GO:0140662">
    <property type="term" value="F:ATP-dependent protein folding chaperone"/>
    <property type="evidence" value="ECO:0007669"/>
    <property type="project" value="InterPro"/>
</dbReference>
<dbReference type="Gene3D" id="2.60.34.10">
    <property type="entry name" value="Substrate Binding Domain Of DNAk, Chain A, domain 1"/>
    <property type="match status" value="1"/>
</dbReference>
<comment type="subcellular location">
    <subcellularLocation>
        <location evidence="1">Endoplasmic reticulum lumen</location>
    </subcellularLocation>
</comment>
<dbReference type="Gene3D" id="3.30.30.30">
    <property type="match status" value="1"/>
</dbReference>
<feature type="region of interest" description="Disordered" evidence="9">
    <location>
        <begin position="574"/>
        <end position="644"/>
    </location>
</feature>
<evidence type="ECO:0000313" key="12">
    <source>
        <dbReference type="Proteomes" id="UP000410492"/>
    </source>
</evidence>
<protein>
    <recommendedName>
        <fullName evidence="8">Hypoxia up-regulated protein 1</fullName>
    </recommendedName>
</protein>
<feature type="compositionally biased region" description="Basic and acidic residues" evidence="9">
    <location>
        <begin position="919"/>
        <end position="928"/>
    </location>
</feature>
<evidence type="ECO:0000256" key="2">
    <source>
        <dbReference type="ARBA" id="ARBA00007381"/>
    </source>
</evidence>
<dbReference type="InterPro" id="IPR029048">
    <property type="entry name" value="HSP70_C_sf"/>
</dbReference>
<evidence type="ECO:0000313" key="11">
    <source>
        <dbReference type="EMBL" id="VEN35395.1"/>
    </source>
</evidence>
<evidence type="ECO:0000256" key="10">
    <source>
        <dbReference type="SAM" id="SignalP"/>
    </source>
</evidence>
<dbReference type="InterPro" id="IPR029047">
    <property type="entry name" value="HSP70_peptide-bd_sf"/>
</dbReference>
<name>A0A653BK90_CALMS</name>
<dbReference type="PANTHER" id="PTHR45639:SF3">
    <property type="entry name" value="HYPOXIA UP-REGULATED PROTEIN 1"/>
    <property type="match status" value="1"/>
</dbReference>
<dbReference type="InterPro" id="IPR043129">
    <property type="entry name" value="ATPase_NBD"/>
</dbReference>
<keyword evidence="5" id="KW-0256">Endoplasmic reticulum</keyword>
<dbReference type="GO" id="GO:0030968">
    <property type="term" value="P:endoplasmic reticulum unfolded protein response"/>
    <property type="evidence" value="ECO:0007669"/>
    <property type="project" value="TreeGrafter"/>
</dbReference>
<dbReference type="FunFam" id="1.20.1270.10:FF:000002">
    <property type="entry name" value="Heat shock 70 kDa protein 4"/>
    <property type="match status" value="1"/>
</dbReference>
<evidence type="ECO:0000256" key="7">
    <source>
        <dbReference type="ARBA" id="ARBA00023186"/>
    </source>
</evidence>
<comment type="similarity">
    <text evidence="2">Belongs to the heat shock protein 70 family.</text>
</comment>
<accession>A0A653BK90</accession>
<organism evidence="11 12">
    <name type="scientific">Callosobruchus maculatus</name>
    <name type="common">Southern cowpea weevil</name>
    <name type="synonym">Pulse bruchid</name>
    <dbReference type="NCBI Taxonomy" id="64391"/>
    <lineage>
        <taxon>Eukaryota</taxon>
        <taxon>Metazoa</taxon>
        <taxon>Ecdysozoa</taxon>
        <taxon>Arthropoda</taxon>
        <taxon>Hexapoda</taxon>
        <taxon>Insecta</taxon>
        <taxon>Pterygota</taxon>
        <taxon>Neoptera</taxon>
        <taxon>Endopterygota</taxon>
        <taxon>Coleoptera</taxon>
        <taxon>Polyphaga</taxon>
        <taxon>Cucujiformia</taxon>
        <taxon>Chrysomeloidea</taxon>
        <taxon>Chrysomelidae</taxon>
        <taxon>Bruchinae</taxon>
        <taxon>Bruchini</taxon>
        <taxon>Callosobruchus</taxon>
    </lineage>
</organism>
<feature type="compositionally biased region" description="Basic and acidic residues" evidence="9">
    <location>
        <begin position="867"/>
        <end position="898"/>
    </location>
</feature>
<dbReference type="GO" id="GO:0005788">
    <property type="term" value="C:endoplasmic reticulum lumen"/>
    <property type="evidence" value="ECO:0007669"/>
    <property type="project" value="UniProtKB-SubCell"/>
</dbReference>
<keyword evidence="7" id="KW-0143">Chaperone</keyword>
<evidence type="ECO:0000256" key="4">
    <source>
        <dbReference type="ARBA" id="ARBA00022741"/>
    </source>
</evidence>
<keyword evidence="4" id="KW-0547">Nucleotide-binding</keyword>
<evidence type="ECO:0000256" key="5">
    <source>
        <dbReference type="ARBA" id="ARBA00022824"/>
    </source>
</evidence>
<feature type="chain" id="PRO_5024926068" description="Hypoxia up-regulated protein 1" evidence="10">
    <location>
        <begin position="23"/>
        <end position="928"/>
    </location>
</feature>
<proteinExistence type="inferred from homology"/>
<evidence type="ECO:0000256" key="8">
    <source>
        <dbReference type="ARBA" id="ARBA00040503"/>
    </source>
</evidence>
<dbReference type="EMBL" id="CAACVG010001523">
    <property type="protein sequence ID" value="VEN35395.1"/>
    <property type="molecule type" value="Genomic_DNA"/>
</dbReference>
<dbReference type="GO" id="GO:0005524">
    <property type="term" value="F:ATP binding"/>
    <property type="evidence" value="ECO:0007669"/>
    <property type="project" value="UniProtKB-KW"/>
</dbReference>
<dbReference type="SUPFAM" id="SSF53067">
    <property type="entry name" value="Actin-like ATPase domain"/>
    <property type="match status" value="2"/>
</dbReference>
<evidence type="ECO:0000256" key="3">
    <source>
        <dbReference type="ARBA" id="ARBA00022729"/>
    </source>
</evidence>
<dbReference type="PRINTS" id="PR00301">
    <property type="entry name" value="HEATSHOCK70"/>
</dbReference>
<dbReference type="CDD" id="cd10230">
    <property type="entry name" value="ASKHA_NBD_HSP70_HYOU1"/>
    <property type="match status" value="1"/>
</dbReference>
<gene>
    <name evidence="11" type="ORF">CALMAC_LOCUS1312</name>
</gene>
<dbReference type="FunFam" id="3.30.30.30:FF:000004">
    <property type="entry name" value="hypoxia up-regulated protein 1"/>
    <property type="match status" value="1"/>
</dbReference>
<feature type="region of interest" description="Disordered" evidence="9">
    <location>
        <begin position="867"/>
        <end position="928"/>
    </location>
</feature>
<evidence type="ECO:0000256" key="1">
    <source>
        <dbReference type="ARBA" id="ARBA00004319"/>
    </source>
</evidence>
<dbReference type="Pfam" id="PF00012">
    <property type="entry name" value="HSP70"/>
    <property type="match status" value="1"/>
</dbReference>
<dbReference type="SUPFAM" id="SSF100934">
    <property type="entry name" value="Heat shock protein 70kD (HSP70), C-terminal subdomain"/>
    <property type="match status" value="1"/>
</dbReference>
<feature type="signal peptide" evidence="10">
    <location>
        <begin position="1"/>
        <end position="22"/>
    </location>
</feature>
<dbReference type="Gene3D" id="3.30.420.40">
    <property type="match status" value="2"/>
</dbReference>
<dbReference type="GO" id="GO:0034663">
    <property type="term" value="C:endoplasmic reticulum chaperone complex"/>
    <property type="evidence" value="ECO:0007669"/>
    <property type="project" value="TreeGrafter"/>
</dbReference>
<evidence type="ECO:0000256" key="6">
    <source>
        <dbReference type="ARBA" id="ARBA00022840"/>
    </source>
</evidence>
<dbReference type="Gene3D" id="1.20.1270.10">
    <property type="match status" value="1"/>
</dbReference>